<keyword evidence="2" id="KW-1185">Reference proteome</keyword>
<gene>
    <name evidence="1" type="ORF">FHU40_002134</name>
</gene>
<evidence type="ECO:0000313" key="2">
    <source>
        <dbReference type="Proteomes" id="UP000589626"/>
    </source>
</evidence>
<dbReference type="EMBL" id="JACHWR010000002">
    <property type="protein sequence ID" value="MBB3042316.1"/>
    <property type="molecule type" value="Genomic_DNA"/>
</dbReference>
<organism evidence="1 2">
    <name type="scientific">Nocardioides soli</name>
    <dbReference type="NCBI Taxonomy" id="1036020"/>
    <lineage>
        <taxon>Bacteria</taxon>
        <taxon>Bacillati</taxon>
        <taxon>Actinomycetota</taxon>
        <taxon>Actinomycetes</taxon>
        <taxon>Propionibacteriales</taxon>
        <taxon>Nocardioidaceae</taxon>
        <taxon>Nocardioides</taxon>
    </lineage>
</organism>
<evidence type="ECO:0000313" key="1">
    <source>
        <dbReference type="EMBL" id="MBB3042316.1"/>
    </source>
</evidence>
<dbReference type="AlphaFoldDB" id="A0A7W4Z1X6"/>
<sequence length="186" mass="18475">MMKRKTRRLAAAGIAVGAIGGLGAGVLGTGAAQAAHAEIDRSGNGGGLASMSSPFIPGVEHVAADVLLHLDPDGGPEGASYEGPAGSKWNGPADRVETDGDGLAAMSSPYLPGVMHLPAAVGLALGPGGSLEGARYLAPEGSIFDGPVAEVDARAQAFWDEQVAAGATPEQADRRLAGLVDRGNAE</sequence>
<protein>
    <submittedName>
        <fullName evidence="1">Uncharacterized protein</fullName>
    </submittedName>
</protein>
<proteinExistence type="predicted"/>
<reference evidence="1 2" key="1">
    <citation type="submission" date="2020-08" db="EMBL/GenBank/DDBJ databases">
        <title>Sequencing the genomes of 1000 actinobacteria strains.</title>
        <authorList>
            <person name="Klenk H.-P."/>
        </authorList>
    </citation>
    <scope>NUCLEOTIDE SEQUENCE [LARGE SCALE GENOMIC DNA]</scope>
    <source>
        <strain evidence="1 2">DSM 105498</strain>
    </source>
</reference>
<comment type="caution">
    <text evidence="1">The sequence shown here is derived from an EMBL/GenBank/DDBJ whole genome shotgun (WGS) entry which is preliminary data.</text>
</comment>
<dbReference type="RefSeq" id="WP_183592297.1">
    <property type="nucleotide sequence ID" value="NZ_JACHWR010000002.1"/>
</dbReference>
<accession>A0A7W4Z1X6</accession>
<name>A0A7W4Z1X6_9ACTN</name>
<dbReference type="Proteomes" id="UP000589626">
    <property type="component" value="Unassembled WGS sequence"/>
</dbReference>